<dbReference type="PANTHER" id="PTHR43124">
    <property type="entry name" value="PURINE EFFLUX PUMP PBUE"/>
    <property type="match status" value="1"/>
</dbReference>
<feature type="transmembrane region" description="Helical" evidence="6">
    <location>
        <begin position="109"/>
        <end position="129"/>
    </location>
</feature>
<evidence type="ECO:0000256" key="1">
    <source>
        <dbReference type="ARBA" id="ARBA00004651"/>
    </source>
</evidence>
<protein>
    <submittedName>
        <fullName evidence="8">MFS transporter</fullName>
    </submittedName>
</protein>
<comment type="caution">
    <text evidence="8">The sequence shown here is derived from an EMBL/GenBank/DDBJ whole genome shotgun (WGS) entry which is preliminary data.</text>
</comment>
<keyword evidence="5 6" id="KW-0472">Membrane</keyword>
<dbReference type="EMBL" id="JAPDFL010000001">
    <property type="protein sequence ID" value="MCW1933509.1"/>
    <property type="molecule type" value="Genomic_DNA"/>
</dbReference>
<feature type="transmembrane region" description="Helical" evidence="6">
    <location>
        <begin position="77"/>
        <end position="103"/>
    </location>
</feature>
<dbReference type="SUPFAM" id="SSF103473">
    <property type="entry name" value="MFS general substrate transporter"/>
    <property type="match status" value="1"/>
</dbReference>
<dbReference type="PROSITE" id="PS50850">
    <property type="entry name" value="MFS"/>
    <property type="match status" value="1"/>
</dbReference>
<reference evidence="8 9" key="1">
    <citation type="submission" date="2022-10" db="EMBL/GenBank/DDBJ databases">
        <title>Pararhodobacter sp. nov., isolated from marine algae.</title>
        <authorList>
            <person name="Choi B.J."/>
            <person name="Kim J.M."/>
            <person name="Lee J.K."/>
            <person name="Choi D.G."/>
            <person name="Jeon C.O."/>
        </authorList>
    </citation>
    <scope>NUCLEOTIDE SEQUENCE [LARGE SCALE GENOMIC DNA]</scope>
    <source>
        <strain evidence="8 9">ZQ420</strain>
    </source>
</reference>
<dbReference type="Pfam" id="PF07690">
    <property type="entry name" value="MFS_1"/>
    <property type="match status" value="1"/>
</dbReference>
<evidence type="ECO:0000313" key="9">
    <source>
        <dbReference type="Proteomes" id="UP001208938"/>
    </source>
</evidence>
<feature type="transmembrane region" description="Helical" evidence="6">
    <location>
        <begin position="244"/>
        <end position="269"/>
    </location>
</feature>
<dbReference type="InterPro" id="IPR020846">
    <property type="entry name" value="MFS_dom"/>
</dbReference>
<feature type="transmembrane region" description="Helical" evidence="6">
    <location>
        <begin position="368"/>
        <end position="389"/>
    </location>
</feature>
<evidence type="ECO:0000256" key="6">
    <source>
        <dbReference type="SAM" id="Phobius"/>
    </source>
</evidence>
<keyword evidence="3 6" id="KW-0812">Transmembrane</keyword>
<keyword evidence="4 6" id="KW-1133">Transmembrane helix</keyword>
<dbReference type="InterPro" id="IPR050189">
    <property type="entry name" value="MFS_Efflux_Transporters"/>
</dbReference>
<sequence length="400" mass="41884">MTSRDKTAWGAVAIITLAGAMASAQVGKLPPALPLMRSDMGFGLIAGGFVLSLFNVLGMTIAVLLGGLAEQAGRQRLVALGFGCIVAGGILGALSPNLVWLMVSRLVEGVGFVAVTVSLPYAMVSAAAPRDQGMVLGIWSIYHPFGMALTMLASPVLLHLFGWRGVWWLIAALCPFVAWAALRQMKRLDLPAPNRAPFLPLALEALRTRGFQLIALVFFAYAFQWVTLMAWLPTFLTESFNADLGFAALMTALVVLINVPGCLFGGALIRRGWKPGPMILIATGVMAVSTLGIFLPGPSVGLRVALCLAFSFAGGLIPPALFTCVPRYTPSLRHISAGNGMLMQGSSMGQFIGAPLVAAAVSFGGGNWVFALGPMMGFCALTAVGGILLGRLRPPSDVPG</sequence>
<dbReference type="InterPro" id="IPR036259">
    <property type="entry name" value="MFS_trans_sf"/>
</dbReference>
<feature type="transmembrane region" description="Helical" evidence="6">
    <location>
        <begin position="301"/>
        <end position="322"/>
    </location>
</feature>
<feature type="transmembrane region" description="Helical" evidence="6">
    <location>
        <begin position="276"/>
        <end position="295"/>
    </location>
</feature>
<keyword evidence="9" id="KW-1185">Reference proteome</keyword>
<feature type="transmembrane region" description="Helical" evidence="6">
    <location>
        <begin position="213"/>
        <end position="232"/>
    </location>
</feature>
<dbReference type="InterPro" id="IPR011701">
    <property type="entry name" value="MFS"/>
</dbReference>
<gene>
    <name evidence="8" type="ORF">OKW52_14905</name>
</gene>
<evidence type="ECO:0000256" key="4">
    <source>
        <dbReference type="ARBA" id="ARBA00022989"/>
    </source>
</evidence>
<dbReference type="PANTHER" id="PTHR43124:SF3">
    <property type="entry name" value="CHLORAMPHENICOL EFFLUX PUMP RV0191"/>
    <property type="match status" value="1"/>
</dbReference>
<feature type="transmembrane region" description="Helical" evidence="6">
    <location>
        <begin position="166"/>
        <end position="182"/>
    </location>
</feature>
<dbReference type="RefSeq" id="WP_264506407.1">
    <property type="nucleotide sequence ID" value="NZ_JAPDFL010000001.1"/>
</dbReference>
<dbReference type="Gene3D" id="1.20.1250.20">
    <property type="entry name" value="MFS general substrate transporter like domains"/>
    <property type="match status" value="1"/>
</dbReference>
<evidence type="ECO:0000256" key="2">
    <source>
        <dbReference type="ARBA" id="ARBA00022475"/>
    </source>
</evidence>
<keyword evidence="2" id="KW-1003">Cell membrane</keyword>
<comment type="subcellular location">
    <subcellularLocation>
        <location evidence="1">Cell membrane</location>
        <topology evidence="1">Multi-pass membrane protein</topology>
    </subcellularLocation>
</comment>
<evidence type="ECO:0000256" key="3">
    <source>
        <dbReference type="ARBA" id="ARBA00022692"/>
    </source>
</evidence>
<feature type="transmembrane region" description="Helical" evidence="6">
    <location>
        <begin position="342"/>
        <end position="362"/>
    </location>
</feature>
<dbReference type="Proteomes" id="UP001208938">
    <property type="component" value="Unassembled WGS sequence"/>
</dbReference>
<feature type="transmembrane region" description="Helical" evidence="6">
    <location>
        <begin position="141"/>
        <end position="160"/>
    </location>
</feature>
<feature type="domain" description="Major facilitator superfamily (MFS) profile" evidence="7">
    <location>
        <begin position="11"/>
        <end position="397"/>
    </location>
</feature>
<organism evidence="8 9">
    <name type="scientific">Pararhodobacter zhoushanensis</name>
    <dbReference type="NCBI Taxonomy" id="2479545"/>
    <lineage>
        <taxon>Bacteria</taxon>
        <taxon>Pseudomonadati</taxon>
        <taxon>Pseudomonadota</taxon>
        <taxon>Alphaproteobacteria</taxon>
        <taxon>Rhodobacterales</taxon>
        <taxon>Paracoccaceae</taxon>
        <taxon>Pararhodobacter</taxon>
    </lineage>
</organism>
<feature type="transmembrane region" description="Helical" evidence="6">
    <location>
        <begin position="40"/>
        <end position="65"/>
    </location>
</feature>
<evidence type="ECO:0000259" key="7">
    <source>
        <dbReference type="PROSITE" id="PS50850"/>
    </source>
</evidence>
<accession>A0ABT3H0Z1</accession>
<evidence type="ECO:0000256" key="5">
    <source>
        <dbReference type="ARBA" id="ARBA00023136"/>
    </source>
</evidence>
<evidence type="ECO:0000313" key="8">
    <source>
        <dbReference type="EMBL" id="MCW1933509.1"/>
    </source>
</evidence>
<proteinExistence type="predicted"/>
<name>A0ABT3H0Z1_9RHOB</name>